<protein>
    <submittedName>
        <fullName evidence="3">RNA polymerase sigma-70 region 2</fullName>
    </submittedName>
</protein>
<evidence type="ECO:0000313" key="2">
    <source>
        <dbReference type="EMBL" id="CAB4146807.1"/>
    </source>
</evidence>
<proteinExistence type="predicted"/>
<dbReference type="InterPro" id="IPR007627">
    <property type="entry name" value="RNA_pol_sigma70_r2"/>
</dbReference>
<dbReference type="EMBL" id="LR797104">
    <property type="protein sequence ID" value="CAB4187565.1"/>
    <property type="molecule type" value="Genomic_DNA"/>
</dbReference>
<dbReference type="EMBL" id="LR796473">
    <property type="protein sequence ID" value="CAB4146807.1"/>
    <property type="molecule type" value="Genomic_DNA"/>
</dbReference>
<evidence type="ECO:0000313" key="3">
    <source>
        <dbReference type="EMBL" id="CAB4177590.1"/>
    </source>
</evidence>
<dbReference type="GO" id="GO:0006352">
    <property type="term" value="P:DNA-templated transcription initiation"/>
    <property type="evidence" value="ECO:0007669"/>
    <property type="project" value="InterPro"/>
</dbReference>
<dbReference type="Gene3D" id="1.10.1740.10">
    <property type="match status" value="1"/>
</dbReference>
<dbReference type="Pfam" id="PF04542">
    <property type="entry name" value="Sigma70_r2"/>
    <property type="match status" value="1"/>
</dbReference>
<accession>A0A6J5PZY2</accession>
<dbReference type="SUPFAM" id="SSF88946">
    <property type="entry name" value="Sigma2 domain of RNA polymerase sigma factors"/>
    <property type="match status" value="1"/>
</dbReference>
<evidence type="ECO:0000259" key="1">
    <source>
        <dbReference type="Pfam" id="PF04542"/>
    </source>
</evidence>
<name>A0A6J5PZY2_9CAUD</name>
<gene>
    <name evidence="3" type="ORF">UFOVP1003_16</name>
    <name evidence="4" type="ORF">UFOVP1153_32</name>
    <name evidence="2" type="ORF">UFOVP493_32</name>
</gene>
<dbReference type="GO" id="GO:0003700">
    <property type="term" value="F:DNA-binding transcription factor activity"/>
    <property type="evidence" value="ECO:0007669"/>
    <property type="project" value="InterPro"/>
</dbReference>
<evidence type="ECO:0000313" key="4">
    <source>
        <dbReference type="EMBL" id="CAB4187565.1"/>
    </source>
</evidence>
<dbReference type="EMBL" id="LR796951">
    <property type="protein sequence ID" value="CAB4177590.1"/>
    <property type="molecule type" value="Genomic_DNA"/>
</dbReference>
<feature type="domain" description="RNA polymerase sigma-70 region 2" evidence="1">
    <location>
        <begin position="3"/>
        <end position="60"/>
    </location>
</feature>
<dbReference type="InterPro" id="IPR013325">
    <property type="entry name" value="RNA_pol_sigma_r2"/>
</dbReference>
<organism evidence="3">
    <name type="scientific">uncultured Caudovirales phage</name>
    <dbReference type="NCBI Taxonomy" id="2100421"/>
    <lineage>
        <taxon>Viruses</taxon>
        <taxon>Duplodnaviria</taxon>
        <taxon>Heunggongvirae</taxon>
        <taxon>Uroviricota</taxon>
        <taxon>Caudoviricetes</taxon>
        <taxon>Peduoviridae</taxon>
        <taxon>Maltschvirus</taxon>
        <taxon>Maltschvirus maltsch</taxon>
    </lineage>
</organism>
<reference evidence="3" key="1">
    <citation type="submission" date="2020-05" db="EMBL/GenBank/DDBJ databases">
        <authorList>
            <person name="Chiriac C."/>
            <person name="Salcher M."/>
            <person name="Ghai R."/>
            <person name="Kavagutti S V."/>
        </authorList>
    </citation>
    <scope>NUCLEOTIDE SEQUENCE</scope>
</reference>
<sequence>MISIARWFYGKYRKKSTLDDLVQAGWLGMLAGLKSYDSTRGVTLGAYSRAWIWGAVYKECHGKKTALQGVAIGLPDGLEAPNGSTVEARDTLATLTPEARQFVEYLWLENETPQTACDRMGLIFVDPGKMLKEIQQLIRSAII</sequence>